<feature type="transmembrane region" description="Helical" evidence="1">
    <location>
        <begin position="105"/>
        <end position="121"/>
    </location>
</feature>
<dbReference type="EMBL" id="CP139960">
    <property type="protein sequence ID" value="WQD37320.1"/>
    <property type="molecule type" value="Genomic_DNA"/>
</dbReference>
<name>A0ABZ0W5C4_9BACT</name>
<evidence type="ECO:0008006" key="4">
    <source>
        <dbReference type="Google" id="ProtNLM"/>
    </source>
</evidence>
<gene>
    <name evidence="2" type="ORF">U0035_16755</name>
</gene>
<organism evidence="2 3">
    <name type="scientific">Niabella yanshanensis</name>
    <dbReference type="NCBI Taxonomy" id="577386"/>
    <lineage>
        <taxon>Bacteria</taxon>
        <taxon>Pseudomonadati</taxon>
        <taxon>Bacteroidota</taxon>
        <taxon>Chitinophagia</taxon>
        <taxon>Chitinophagales</taxon>
        <taxon>Chitinophagaceae</taxon>
        <taxon>Niabella</taxon>
    </lineage>
</organism>
<feature type="transmembrane region" description="Helical" evidence="1">
    <location>
        <begin position="237"/>
        <end position="256"/>
    </location>
</feature>
<feature type="transmembrane region" description="Helical" evidence="1">
    <location>
        <begin position="263"/>
        <end position="282"/>
    </location>
</feature>
<sequence>MQASYNRKFFDFIIFSNIFIALCAVAMAGYSTHLFSLGFPPAHFAGFLFFSTLASYSIHWYLTDETTEITASRTPWLSKNKWLHATFFVISSFGCAFFLLKELGYIKWILPAIFLTLLYTAPKFPFQPFSTLKKFILGKTILLALMWTYVTSALPFFIMERSWNPVYNLFFINRFTLIFPICILFDLRDKDYDKLTGVKSLVTLLPPPKIKIVFNLFVALNVITAFFIGYFSDLDLVDNFILLIPIILTFSLYNKAIKTKNDYLFYFILDGLMALSPILYFVKLTLAVQYLRGI</sequence>
<keyword evidence="1" id="KW-0812">Transmembrane</keyword>
<feature type="transmembrane region" description="Helical" evidence="1">
    <location>
        <begin position="82"/>
        <end position="99"/>
    </location>
</feature>
<accession>A0ABZ0W5C4</accession>
<keyword evidence="1" id="KW-1133">Transmembrane helix</keyword>
<reference evidence="2 3" key="1">
    <citation type="submission" date="2023-12" db="EMBL/GenBank/DDBJ databases">
        <title>Genome sequencing and assembly of bacterial species from a model synthetic community.</title>
        <authorList>
            <person name="Hogle S.L."/>
        </authorList>
    </citation>
    <scope>NUCLEOTIDE SEQUENCE [LARGE SCALE GENOMIC DNA]</scope>
    <source>
        <strain evidence="2 3">HAMBI_3031</strain>
    </source>
</reference>
<keyword evidence="1" id="KW-0472">Membrane</keyword>
<dbReference type="RefSeq" id="WP_114792347.1">
    <property type="nucleotide sequence ID" value="NZ_CP139960.1"/>
</dbReference>
<proteinExistence type="predicted"/>
<feature type="transmembrane region" description="Helical" evidence="1">
    <location>
        <begin position="165"/>
        <end position="185"/>
    </location>
</feature>
<protein>
    <recommendedName>
        <fullName evidence="4">UbiA prenyltransferase family protein</fullName>
    </recommendedName>
</protein>
<feature type="transmembrane region" description="Helical" evidence="1">
    <location>
        <begin position="141"/>
        <end position="159"/>
    </location>
</feature>
<keyword evidence="3" id="KW-1185">Reference proteome</keyword>
<dbReference type="Proteomes" id="UP001325680">
    <property type="component" value="Chromosome"/>
</dbReference>
<evidence type="ECO:0000313" key="3">
    <source>
        <dbReference type="Proteomes" id="UP001325680"/>
    </source>
</evidence>
<feature type="transmembrane region" description="Helical" evidence="1">
    <location>
        <begin position="12"/>
        <end position="30"/>
    </location>
</feature>
<feature type="transmembrane region" description="Helical" evidence="1">
    <location>
        <begin position="212"/>
        <end position="231"/>
    </location>
</feature>
<evidence type="ECO:0000256" key="1">
    <source>
        <dbReference type="SAM" id="Phobius"/>
    </source>
</evidence>
<evidence type="ECO:0000313" key="2">
    <source>
        <dbReference type="EMBL" id="WQD37320.1"/>
    </source>
</evidence>